<protein>
    <recommendedName>
        <fullName evidence="2">Glycine-rich domain-containing protein</fullName>
    </recommendedName>
</protein>
<organism evidence="3 4">
    <name type="scientific">Azorhizobium oxalatiphilum</name>
    <dbReference type="NCBI Taxonomy" id="980631"/>
    <lineage>
        <taxon>Bacteria</taxon>
        <taxon>Pseudomonadati</taxon>
        <taxon>Pseudomonadota</taxon>
        <taxon>Alphaproteobacteria</taxon>
        <taxon>Hyphomicrobiales</taxon>
        <taxon>Xanthobacteraceae</taxon>
        <taxon>Azorhizobium</taxon>
    </lineage>
</organism>
<evidence type="ECO:0000313" key="4">
    <source>
        <dbReference type="Proteomes" id="UP000606044"/>
    </source>
</evidence>
<evidence type="ECO:0000259" key="2">
    <source>
        <dbReference type="Pfam" id="PF21722"/>
    </source>
</evidence>
<evidence type="ECO:0000256" key="1">
    <source>
        <dbReference type="SAM" id="MobiDB-lite"/>
    </source>
</evidence>
<proteinExistence type="predicted"/>
<feature type="domain" description="Glycine-rich" evidence="2">
    <location>
        <begin position="176"/>
        <end position="361"/>
    </location>
</feature>
<gene>
    <name evidence="3" type="ORF">GCM10007301_15610</name>
</gene>
<name>A0A917BUW2_9HYPH</name>
<comment type="caution">
    <text evidence="3">The sequence shown here is derived from an EMBL/GenBank/DDBJ whole genome shotgun (WGS) entry which is preliminary data.</text>
</comment>
<dbReference type="AlphaFoldDB" id="A0A917BUW2"/>
<dbReference type="InterPro" id="IPR049304">
    <property type="entry name" value="Gly_rich_dom"/>
</dbReference>
<dbReference type="Proteomes" id="UP000606044">
    <property type="component" value="Unassembled WGS sequence"/>
</dbReference>
<evidence type="ECO:0000313" key="3">
    <source>
        <dbReference type="EMBL" id="GGF56797.1"/>
    </source>
</evidence>
<keyword evidence="4" id="KW-1185">Reference proteome</keyword>
<dbReference type="RefSeq" id="WP_188576892.1">
    <property type="nucleotide sequence ID" value="NZ_BMCT01000001.1"/>
</dbReference>
<reference evidence="3" key="2">
    <citation type="submission" date="2020-09" db="EMBL/GenBank/DDBJ databases">
        <authorList>
            <person name="Sun Q."/>
            <person name="Sedlacek I."/>
        </authorList>
    </citation>
    <scope>NUCLEOTIDE SEQUENCE</scope>
    <source>
        <strain evidence="3">CCM 7897</strain>
    </source>
</reference>
<feature type="region of interest" description="Disordered" evidence="1">
    <location>
        <begin position="1"/>
        <end position="21"/>
    </location>
</feature>
<sequence length="367" mass="35115">MKYNPPYGSTDPNAPYLDRSTPGAISGSRVPAVALEHPQRELVNLLTKAGLTPSAADLLQVVRAVRSGRLNYLTAGGTANAITLALDPAPAVLDELVATPLRIRVSATNTLAVTVNVNGLGALPLLLLGGAALVAGHLPAGGLAEIALLPDKTAFQILSLTPAAFPKGGRQRFSSSGTFTVPAGVNRVEVVVLSGGGGGGGANSTGAAAMSGNGGAMGAGSYAVTPGQAIPVIVGGGGSGGPAGANNGGAGGASSFGSFLTANGALGGLASGGGIQTFAGANATVNGANIYSLIGSQAQPAYALSGNNIVRSAAGPPPNGTYGDRIGVDSSIGAAGNNAVSLGQGGSGAVGNAAGGQGAAGYVDVTW</sequence>
<dbReference type="Pfam" id="PF21722">
    <property type="entry name" value="Gly_rich_2"/>
    <property type="match status" value="1"/>
</dbReference>
<reference evidence="3" key="1">
    <citation type="journal article" date="2014" name="Int. J. Syst. Evol. Microbiol.">
        <title>Complete genome sequence of Corynebacterium casei LMG S-19264T (=DSM 44701T), isolated from a smear-ripened cheese.</title>
        <authorList>
            <consortium name="US DOE Joint Genome Institute (JGI-PGF)"/>
            <person name="Walter F."/>
            <person name="Albersmeier A."/>
            <person name="Kalinowski J."/>
            <person name="Ruckert C."/>
        </authorList>
    </citation>
    <scope>NUCLEOTIDE SEQUENCE</scope>
    <source>
        <strain evidence="3">CCM 7897</strain>
    </source>
</reference>
<accession>A0A917BUW2</accession>
<dbReference type="EMBL" id="BMCT01000001">
    <property type="protein sequence ID" value="GGF56797.1"/>
    <property type="molecule type" value="Genomic_DNA"/>
</dbReference>